<dbReference type="Ensembl" id="ENSECRT00000004611.1">
    <property type="protein sequence ID" value="ENSECRP00000004533.1"/>
    <property type="gene ID" value="ENSECRG00000003085.1"/>
</dbReference>
<keyword evidence="3" id="KW-1185">Reference proteome</keyword>
<accession>A0A8C4RS68</accession>
<reference evidence="2" key="3">
    <citation type="submission" date="2025-09" db="UniProtKB">
        <authorList>
            <consortium name="Ensembl"/>
        </authorList>
    </citation>
    <scope>IDENTIFICATION</scope>
</reference>
<evidence type="ECO:0000313" key="2">
    <source>
        <dbReference type="Ensembl" id="ENSECRP00000004533.1"/>
    </source>
</evidence>
<dbReference type="InterPro" id="IPR011989">
    <property type="entry name" value="ARM-like"/>
</dbReference>
<dbReference type="Gene3D" id="1.25.10.10">
    <property type="entry name" value="Leucine-rich Repeat Variant"/>
    <property type="match status" value="1"/>
</dbReference>
<dbReference type="PANTHER" id="PTHR21207:SF1">
    <property type="entry name" value="PACRG-LIKE PROTEIN"/>
    <property type="match status" value="1"/>
</dbReference>
<feature type="region of interest" description="Disordered" evidence="1">
    <location>
        <begin position="1"/>
        <end position="44"/>
    </location>
</feature>
<protein>
    <submittedName>
        <fullName evidence="2">Parkin coregulated like</fullName>
    </submittedName>
</protein>
<evidence type="ECO:0000256" key="1">
    <source>
        <dbReference type="SAM" id="MobiDB-lite"/>
    </source>
</evidence>
<organism evidence="2 3">
    <name type="scientific">Erpetoichthys calabaricus</name>
    <name type="common">Rope fish</name>
    <name type="synonym">Calamoichthys calabaricus</name>
    <dbReference type="NCBI Taxonomy" id="27687"/>
    <lineage>
        <taxon>Eukaryota</taxon>
        <taxon>Metazoa</taxon>
        <taxon>Chordata</taxon>
        <taxon>Craniata</taxon>
        <taxon>Vertebrata</taxon>
        <taxon>Euteleostomi</taxon>
        <taxon>Actinopterygii</taxon>
        <taxon>Polypteriformes</taxon>
        <taxon>Polypteridae</taxon>
        <taxon>Erpetoichthys</taxon>
    </lineage>
</organism>
<dbReference type="GeneTree" id="ENSGT00940000159756"/>
<reference evidence="2" key="2">
    <citation type="submission" date="2025-08" db="UniProtKB">
        <authorList>
            <consortium name="Ensembl"/>
        </authorList>
    </citation>
    <scope>IDENTIFICATION</scope>
</reference>
<proteinExistence type="predicted"/>
<dbReference type="Pfam" id="PF10274">
    <property type="entry name" value="ParcG"/>
    <property type="match status" value="1"/>
</dbReference>
<sequence length="222" mass="24439">MTSARGKPRITMQKSKVASPVTPLAKKPQQRPSDKLNPKTVDPFSGPRKCQSTFAAVYSKGGIPCRLVHGSVKHRLQWERPPESIPFDPLLITLAEGFRETKHPYTFVSVEGFKEILSVDGATEKATPLLPKLVPALKTALAHPNPEVFQRGLNGLVQLSEAVGPNLNDHLKHFLSCLSKRLMDKKCKEQVTITLQKLEQYGGKGSLAAIKSKVPTYCSIFS</sequence>
<name>A0A8C4RS68_ERPCA</name>
<evidence type="ECO:0000313" key="3">
    <source>
        <dbReference type="Proteomes" id="UP000694620"/>
    </source>
</evidence>
<dbReference type="InterPro" id="IPR016024">
    <property type="entry name" value="ARM-type_fold"/>
</dbReference>
<dbReference type="SUPFAM" id="SSF48371">
    <property type="entry name" value="ARM repeat"/>
    <property type="match status" value="1"/>
</dbReference>
<reference evidence="2" key="1">
    <citation type="submission" date="2021-06" db="EMBL/GenBank/DDBJ databases">
        <authorList>
            <consortium name="Wellcome Sanger Institute Data Sharing"/>
        </authorList>
    </citation>
    <scope>NUCLEOTIDE SEQUENCE [LARGE SCALE GENOMIC DNA]</scope>
</reference>
<dbReference type="Proteomes" id="UP000694620">
    <property type="component" value="Chromosome 5"/>
</dbReference>
<dbReference type="PANTHER" id="PTHR21207">
    <property type="entry name" value="PARKIN COREGULATED GENE PROTEIN PARK2 COREGULATED"/>
    <property type="match status" value="1"/>
</dbReference>
<dbReference type="InterPro" id="IPR019399">
    <property type="entry name" value="Parkin_co-regulated_protein"/>
</dbReference>
<dbReference type="AlphaFoldDB" id="A0A8C4RS68"/>
<gene>
    <name evidence="2" type="primary">PACRGL</name>
</gene>